<comment type="caution">
    <text evidence="2">The sequence shown here is derived from an EMBL/GenBank/DDBJ whole genome shotgun (WGS) entry which is preliminary data.</text>
</comment>
<dbReference type="Proteomes" id="UP000243579">
    <property type="component" value="Unassembled WGS sequence"/>
</dbReference>
<gene>
    <name evidence="2" type="ORF">ACHHYP_04417</name>
</gene>
<dbReference type="InterPro" id="IPR011990">
    <property type="entry name" value="TPR-like_helical_dom_sf"/>
</dbReference>
<dbReference type="InterPro" id="IPR019734">
    <property type="entry name" value="TPR_rpt"/>
</dbReference>
<keyword evidence="1" id="KW-0802">TPR repeat</keyword>
<dbReference type="AlphaFoldDB" id="A0A1V9ZP66"/>
<proteinExistence type="predicted"/>
<dbReference type="Pfam" id="PF13414">
    <property type="entry name" value="TPR_11"/>
    <property type="match status" value="1"/>
</dbReference>
<feature type="repeat" description="TPR" evidence="1">
    <location>
        <begin position="139"/>
        <end position="172"/>
    </location>
</feature>
<dbReference type="PROSITE" id="PS50005">
    <property type="entry name" value="TPR"/>
    <property type="match status" value="1"/>
</dbReference>
<evidence type="ECO:0000313" key="2">
    <source>
        <dbReference type="EMBL" id="OQR99788.1"/>
    </source>
</evidence>
<protein>
    <submittedName>
        <fullName evidence="2">Uncharacterized protein</fullName>
    </submittedName>
</protein>
<dbReference type="STRING" id="1202772.A0A1V9ZP66"/>
<keyword evidence="3" id="KW-1185">Reference proteome</keyword>
<organism evidence="2 3">
    <name type="scientific">Achlya hypogyna</name>
    <name type="common">Oomycete</name>
    <name type="synonym">Protoachlya hypogyna</name>
    <dbReference type="NCBI Taxonomy" id="1202772"/>
    <lineage>
        <taxon>Eukaryota</taxon>
        <taxon>Sar</taxon>
        <taxon>Stramenopiles</taxon>
        <taxon>Oomycota</taxon>
        <taxon>Saprolegniomycetes</taxon>
        <taxon>Saprolegniales</taxon>
        <taxon>Achlyaceae</taxon>
        <taxon>Achlya</taxon>
    </lineage>
</organism>
<dbReference type="PANTHER" id="PTHR40743">
    <property type="entry name" value="NUCLEOTIDE-DIPHOSPHO-SUGAR TRANSFERASE CONTAINING PROTEIN"/>
    <property type="match status" value="1"/>
</dbReference>
<reference evidence="2 3" key="1">
    <citation type="journal article" date="2014" name="Genome Biol. Evol.">
        <title>The secreted proteins of Achlya hypogyna and Thraustotheca clavata identify the ancestral oomycete secretome and reveal gene acquisitions by horizontal gene transfer.</title>
        <authorList>
            <person name="Misner I."/>
            <person name="Blouin N."/>
            <person name="Leonard G."/>
            <person name="Richards T.A."/>
            <person name="Lane C.E."/>
        </authorList>
    </citation>
    <scope>NUCLEOTIDE SEQUENCE [LARGE SCALE GENOMIC DNA]</scope>
    <source>
        <strain evidence="2 3">ATCC 48635</strain>
    </source>
</reference>
<dbReference type="OrthoDB" id="79426at2759"/>
<name>A0A1V9ZP66_ACHHY</name>
<feature type="non-terminal residue" evidence="2">
    <location>
        <position position="1"/>
    </location>
</feature>
<sequence length="530" mass="58485">PLERLTVLFYHASSTPLALPLVRQLATELDAVGCRGHALAVVGHVLAMDPTATEMRSQFGRIPSSPLNMSTTEYAQLCSAISQQYELGHLHEAYAQVRIALVVAPSDIAQLTNAGAISFQVAMLNQLGTTDELCSWVGFMKLCIGSTVYEALGDRTAALECYDRALSLQPEYPEALYNYGNALLKAGEVNAVVDLNWRTLPLATFVTTDLRKNPRGLQALVSLLLAELPAAAVACAQRVLAADFNVAFSQNRNLQELARRTGSFDRSLTLFSMALTSEAPPAEVYDRVAQCIEQPSPTSGRQLVHLIVQYFTASSSARQAELAASLRRNVANAHIASVHVLVESAADVHRVDEATRDLHPRHLHIHVLGRRLRFRDAFAYANALPPAVWIVANADVYFDASVELLQTTPLPQRHVRSLVVRSNTDVVALTRWEIGTDGKLVFYPRIDSQDAWVFATPLPPHLVRDMAVPLGYPRSDSHLAYRLGKWNYGVSNWGLFVRAVHLHATQERSYVQADTIPGLDRYVRLQLLLN</sequence>
<accession>A0A1V9ZP66</accession>
<dbReference type="Gene3D" id="1.25.40.10">
    <property type="entry name" value="Tetratricopeptide repeat domain"/>
    <property type="match status" value="1"/>
</dbReference>
<evidence type="ECO:0000256" key="1">
    <source>
        <dbReference type="PROSITE-ProRule" id="PRU00339"/>
    </source>
</evidence>
<dbReference type="SUPFAM" id="SSF48452">
    <property type="entry name" value="TPR-like"/>
    <property type="match status" value="2"/>
</dbReference>
<dbReference type="PANTHER" id="PTHR40743:SF1">
    <property type="entry name" value="POSSIBLE GLYCOSYLTRANSFERASE"/>
    <property type="match status" value="1"/>
</dbReference>
<dbReference type="EMBL" id="JNBR01000041">
    <property type="protein sequence ID" value="OQR99788.1"/>
    <property type="molecule type" value="Genomic_DNA"/>
</dbReference>
<evidence type="ECO:0000313" key="3">
    <source>
        <dbReference type="Proteomes" id="UP000243579"/>
    </source>
</evidence>